<dbReference type="Proteomes" id="UP000030645">
    <property type="component" value="Unassembled WGS sequence"/>
</dbReference>
<evidence type="ECO:0000313" key="3">
    <source>
        <dbReference type="Proteomes" id="UP000030645"/>
    </source>
</evidence>
<accession>W9QJ69</accession>
<reference evidence="3" key="1">
    <citation type="submission" date="2013-01" db="EMBL/GenBank/DDBJ databases">
        <title>Draft Genome Sequence of a Mulberry Tree, Morus notabilis C.K. Schneid.</title>
        <authorList>
            <person name="He N."/>
            <person name="Zhao S."/>
        </authorList>
    </citation>
    <scope>NUCLEOTIDE SEQUENCE</scope>
</reference>
<feature type="region of interest" description="Disordered" evidence="1">
    <location>
        <begin position="1"/>
        <end position="31"/>
    </location>
</feature>
<dbReference type="AlphaFoldDB" id="W9QJ69"/>
<dbReference type="EMBL" id="KE343693">
    <property type="protein sequence ID" value="EXB38449.1"/>
    <property type="molecule type" value="Genomic_DNA"/>
</dbReference>
<protein>
    <submittedName>
        <fullName evidence="2">Uncharacterized protein</fullName>
    </submittedName>
</protein>
<organism evidence="2 3">
    <name type="scientific">Morus notabilis</name>
    <dbReference type="NCBI Taxonomy" id="981085"/>
    <lineage>
        <taxon>Eukaryota</taxon>
        <taxon>Viridiplantae</taxon>
        <taxon>Streptophyta</taxon>
        <taxon>Embryophyta</taxon>
        <taxon>Tracheophyta</taxon>
        <taxon>Spermatophyta</taxon>
        <taxon>Magnoliopsida</taxon>
        <taxon>eudicotyledons</taxon>
        <taxon>Gunneridae</taxon>
        <taxon>Pentapetalae</taxon>
        <taxon>rosids</taxon>
        <taxon>fabids</taxon>
        <taxon>Rosales</taxon>
        <taxon>Moraceae</taxon>
        <taxon>Moreae</taxon>
        <taxon>Morus</taxon>
    </lineage>
</organism>
<evidence type="ECO:0000256" key="1">
    <source>
        <dbReference type="SAM" id="MobiDB-lite"/>
    </source>
</evidence>
<name>W9QJ69_9ROSA</name>
<proteinExistence type="predicted"/>
<evidence type="ECO:0000313" key="2">
    <source>
        <dbReference type="EMBL" id="EXB38449.1"/>
    </source>
</evidence>
<sequence length="86" mass="9406">MGTRRKLAKHTIRAVRSHHHKPPTRVLSKRLSRGVRGCVSSNSGACPIRCGAPHSLPVHPRAMSIHCPNFLCADATFGGNEKVFQL</sequence>
<gene>
    <name evidence="2" type="ORF">L484_022349</name>
</gene>
<keyword evidence="3" id="KW-1185">Reference proteome</keyword>